<dbReference type="PANTHER" id="PTHR38790:SF4">
    <property type="entry name" value="2EXR DOMAIN-CONTAINING PROTEIN"/>
    <property type="match status" value="1"/>
</dbReference>
<gene>
    <name evidence="4" type="ORF">EDB81DRAFT_637962</name>
</gene>
<dbReference type="InterPro" id="IPR056632">
    <property type="entry name" value="DUF7730"/>
</dbReference>
<sequence>MTTSNYQWPTLSIGDEVAEFWDGWPAVVTRIRAGGFFRALPGLILAVIATIGMVFSLSFVKIYRISRFVWWRIVPWGPYHRARRECKRRDDDFRSRFLKPAAKRTSRCPLTRPPSRAATSDLPTKTKDLFFNLPAEIRHSIQLFAFGDRTVHMDLRFERPLILVNEKPYPSWAIHARIHSKSLSTNSHLDHSQEMAWRWFSCICHRYPPDGTHLPLGRRRNYPWGHFREPDVDHCLVGTGLCKEWPGVWPKNCQIGIMGWILSCRNAYVEGTHILYSTNTIHIASPALLRSLQDVIPKQRVSELTSLELVWHPKQLPLSLAFTSLHKRDLQPESASAEPVFPALVYLRITFKRLTYGEMDESVGLIWPYTSKTLLADKLHNHLLPTIDRLLDRIVPPSTEVTISCSKWDWYEQIDLALVEKQGKEITKPERADIEGLRCWREIPRTQRDLDAATPTTGALNANQEGGSESDGLRKGYWIHMPIDEVHLDRGMQYDWHRHELYNLGEKRYRYC</sequence>
<proteinExistence type="predicted"/>
<feature type="region of interest" description="Disordered" evidence="1">
    <location>
        <begin position="451"/>
        <end position="470"/>
    </location>
</feature>
<evidence type="ECO:0000259" key="3">
    <source>
        <dbReference type="Pfam" id="PF24864"/>
    </source>
</evidence>
<organism evidence="4 5">
    <name type="scientific">Dactylonectria macrodidyma</name>
    <dbReference type="NCBI Taxonomy" id="307937"/>
    <lineage>
        <taxon>Eukaryota</taxon>
        <taxon>Fungi</taxon>
        <taxon>Dikarya</taxon>
        <taxon>Ascomycota</taxon>
        <taxon>Pezizomycotina</taxon>
        <taxon>Sordariomycetes</taxon>
        <taxon>Hypocreomycetidae</taxon>
        <taxon>Hypocreales</taxon>
        <taxon>Nectriaceae</taxon>
        <taxon>Dactylonectria</taxon>
    </lineage>
</organism>
<evidence type="ECO:0000256" key="2">
    <source>
        <dbReference type="SAM" id="Phobius"/>
    </source>
</evidence>
<evidence type="ECO:0000313" key="4">
    <source>
        <dbReference type="EMBL" id="KAH7171506.1"/>
    </source>
</evidence>
<feature type="domain" description="DUF7730" evidence="3">
    <location>
        <begin position="254"/>
        <end position="318"/>
    </location>
</feature>
<evidence type="ECO:0000313" key="5">
    <source>
        <dbReference type="Proteomes" id="UP000738349"/>
    </source>
</evidence>
<feature type="compositionally biased region" description="Polar residues" evidence="1">
    <location>
        <begin position="454"/>
        <end position="467"/>
    </location>
</feature>
<keyword evidence="5" id="KW-1185">Reference proteome</keyword>
<accession>A0A9P9FRX7</accession>
<keyword evidence="2" id="KW-0472">Membrane</keyword>
<evidence type="ECO:0000256" key="1">
    <source>
        <dbReference type="SAM" id="MobiDB-lite"/>
    </source>
</evidence>
<dbReference type="PANTHER" id="PTHR38790">
    <property type="entry name" value="2EXR DOMAIN-CONTAINING PROTEIN-RELATED"/>
    <property type="match status" value="1"/>
</dbReference>
<feature type="transmembrane region" description="Helical" evidence="2">
    <location>
        <begin position="43"/>
        <end position="63"/>
    </location>
</feature>
<name>A0A9P9FRX7_9HYPO</name>
<comment type="caution">
    <text evidence="4">The sequence shown here is derived from an EMBL/GenBank/DDBJ whole genome shotgun (WGS) entry which is preliminary data.</text>
</comment>
<protein>
    <recommendedName>
        <fullName evidence="3">DUF7730 domain-containing protein</fullName>
    </recommendedName>
</protein>
<keyword evidence="2" id="KW-1133">Transmembrane helix</keyword>
<dbReference type="OrthoDB" id="515692at2759"/>
<keyword evidence="2" id="KW-0812">Transmembrane</keyword>
<reference evidence="4" key="1">
    <citation type="journal article" date="2021" name="Nat. Commun.">
        <title>Genetic determinants of endophytism in the Arabidopsis root mycobiome.</title>
        <authorList>
            <person name="Mesny F."/>
            <person name="Miyauchi S."/>
            <person name="Thiergart T."/>
            <person name="Pickel B."/>
            <person name="Atanasova L."/>
            <person name="Karlsson M."/>
            <person name="Huettel B."/>
            <person name="Barry K.W."/>
            <person name="Haridas S."/>
            <person name="Chen C."/>
            <person name="Bauer D."/>
            <person name="Andreopoulos W."/>
            <person name="Pangilinan J."/>
            <person name="LaButti K."/>
            <person name="Riley R."/>
            <person name="Lipzen A."/>
            <person name="Clum A."/>
            <person name="Drula E."/>
            <person name="Henrissat B."/>
            <person name="Kohler A."/>
            <person name="Grigoriev I.V."/>
            <person name="Martin F.M."/>
            <person name="Hacquard S."/>
        </authorList>
    </citation>
    <scope>NUCLEOTIDE SEQUENCE</scope>
    <source>
        <strain evidence="4">MPI-CAGE-AT-0147</strain>
    </source>
</reference>
<dbReference type="Pfam" id="PF24864">
    <property type="entry name" value="DUF7730"/>
    <property type="match status" value="1"/>
</dbReference>
<dbReference type="AlphaFoldDB" id="A0A9P9FRX7"/>
<dbReference type="Proteomes" id="UP000738349">
    <property type="component" value="Unassembled WGS sequence"/>
</dbReference>
<dbReference type="EMBL" id="JAGMUV010000002">
    <property type="protein sequence ID" value="KAH7171506.1"/>
    <property type="molecule type" value="Genomic_DNA"/>
</dbReference>